<accession>A0A5B9EDH8</accession>
<dbReference type="GO" id="GO:0006352">
    <property type="term" value="P:DNA-templated transcription initiation"/>
    <property type="evidence" value="ECO:0007669"/>
    <property type="project" value="InterPro"/>
</dbReference>
<proteinExistence type="predicted"/>
<dbReference type="Pfam" id="PF04542">
    <property type="entry name" value="Sigma70_r2"/>
    <property type="match status" value="1"/>
</dbReference>
<dbReference type="PANTHER" id="PTHR30173">
    <property type="entry name" value="SIGMA 19 FACTOR"/>
    <property type="match status" value="1"/>
</dbReference>
<feature type="domain" description="RNA polymerase sigma factor 70 region 4 type 2" evidence="2">
    <location>
        <begin position="135"/>
        <end position="186"/>
    </location>
</feature>
<dbReference type="CDD" id="cd06171">
    <property type="entry name" value="Sigma70_r4"/>
    <property type="match status" value="1"/>
</dbReference>
<evidence type="ECO:0000259" key="1">
    <source>
        <dbReference type="Pfam" id="PF04542"/>
    </source>
</evidence>
<keyword evidence="4" id="KW-1185">Reference proteome</keyword>
<dbReference type="InterPro" id="IPR013324">
    <property type="entry name" value="RNA_pol_sigma_r3/r4-like"/>
</dbReference>
<dbReference type="PANTHER" id="PTHR30173:SF36">
    <property type="entry name" value="ECF RNA POLYMERASE SIGMA FACTOR SIGJ"/>
    <property type="match status" value="1"/>
</dbReference>
<reference evidence="3 4" key="1">
    <citation type="submission" date="2019-08" db="EMBL/GenBank/DDBJ databases">
        <title>Complete genome sequence of Terriglobus albidus strain ORNL.</title>
        <authorList>
            <person name="Podar M."/>
        </authorList>
    </citation>
    <scope>NUCLEOTIDE SEQUENCE [LARGE SCALE GENOMIC DNA]</scope>
    <source>
        <strain evidence="3 4">ORNL</strain>
    </source>
</reference>
<organism evidence="3 4">
    <name type="scientific">Terriglobus albidus</name>
    <dbReference type="NCBI Taxonomy" id="1592106"/>
    <lineage>
        <taxon>Bacteria</taxon>
        <taxon>Pseudomonadati</taxon>
        <taxon>Acidobacteriota</taxon>
        <taxon>Terriglobia</taxon>
        <taxon>Terriglobales</taxon>
        <taxon>Acidobacteriaceae</taxon>
        <taxon>Terriglobus</taxon>
    </lineage>
</organism>
<dbReference type="InterPro" id="IPR013249">
    <property type="entry name" value="RNA_pol_sigma70_r4_t2"/>
</dbReference>
<dbReference type="OrthoDB" id="3211555at2"/>
<dbReference type="Gene3D" id="1.10.10.10">
    <property type="entry name" value="Winged helix-like DNA-binding domain superfamily/Winged helix DNA-binding domain"/>
    <property type="match status" value="1"/>
</dbReference>
<dbReference type="InterPro" id="IPR014284">
    <property type="entry name" value="RNA_pol_sigma-70_dom"/>
</dbReference>
<dbReference type="Pfam" id="PF08281">
    <property type="entry name" value="Sigma70_r4_2"/>
    <property type="match status" value="1"/>
</dbReference>
<evidence type="ECO:0000313" key="4">
    <source>
        <dbReference type="Proteomes" id="UP000321820"/>
    </source>
</evidence>
<evidence type="ECO:0000313" key="3">
    <source>
        <dbReference type="EMBL" id="QEE30062.1"/>
    </source>
</evidence>
<dbReference type="SUPFAM" id="SSF88946">
    <property type="entry name" value="Sigma2 domain of RNA polymerase sigma factors"/>
    <property type="match status" value="1"/>
</dbReference>
<dbReference type="GO" id="GO:0016987">
    <property type="term" value="F:sigma factor activity"/>
    <property type="evidence" value="ECO:0007669"/>
    <property type="project" value="InterPro"/>
</dbReference>
<dbReference type="KEGG" id="talb:FTW19_20000"/>
<protein>
    <submittedName>
        <fullName evidence="3">Sigma-70 family RNA polymerase sigma factor</fullName>
    </submittedName>
</protein>
<sequence>MTQLEKVQYTADGFLSPTDPHLKWNTQTSEYDDGLSAFLDLRRNLFGVAYRMLRSAAEAEDILQDVWLRWQTTDRSLVLDPSAFLMTITTRMCINLCKSARSRRETYVGTWFSEPVDPTIDPCLGAERKDALKTAVLVLLAKLRPTERAVYVLREAFDYSYCQIAEILQMKETNVRQLLTRARRHIAARQPAAVSSAERRRFLAAFTAAAQNGDLVKLEGLFSPGAVPDERGNTATDLEPPPVEQNLTACHKTAGYAVLTSATIRSEADRNEGLNHMEVEASSIGLLATHGMVRTVSFVCK</sequence>
<evidence type="ECO:0000259" key="2">
    <source>
        <dbReference type="Pfam" id="PF08281"/>
    </source>
</evidence>
<dbReference type="Gene3D" id="1.10.1740.10">
    <property type="match status" value="1"/>
</dbReference>
<dbReference type="RefSeq" id="WP_147649332.1">
    <property type="nucleotide sequence ID" value="NZ_CP042806.1"/>
</dbReference>
<feature type="domain" description="RNA polymerase sigma-70 region 2" evidence="1">
    <location>
        <begin position="40"/>
        <end position="101"/>
    </location>
</feature>
<gene>
    <name evidence="3" type="ORF">FTW19_20000</name>
</gene>
<dbReference type="InterPro" id="IPR036388">
    <property type="entry name" value="WH-like_DNA-bd_sf"/>
</dbReference>
<dbReference type="InterPro" id="IPR013325">
    <property type="entry name" value="RNA_pol_sigma_r2"/>
</dbReference>
<name>A0A5B9EDH8_9BACT</name>
<dbReference type="GO" id="GO:0003677">
    <property type="term" value="F:DNA binding"/>
    <property type="evidence" value="ECO:0007669"/>
    <property type="project" value="InterPro"/>
</dbReference>
<dbReference type="SUPFAM" id="SSF88659">
    <property type="entry name" value="Sigma3 and sigma4 domains of RNA polymerase sigma factors"/>
    <property type="match status" value="1"/>
</dbReference>
<dbReference type="AlphaFoldDB" id="A0A5B9EDH8"/>
<dbReference type="EMBL" id="CP042806">
    <property type="protein sequence ID" value="QEE30062.1"/>
    <property type="molecule type" value="Genomic_DNA"/>
</dbReference>
<dbReference type="InterPro" id="IPR052704">
    <property type="entry name" value="ECF_Sigma-70_Domain"/>
</dbReference>
<dbReference type="Proteomes" id="UP000321820">
    <property type="component" value="Chromosome"/>
</dbReference>
<dbReference type="NCBIfam" id="TIGR02937">
    <property type="entry name" value="sigma70-ECF"/>
    <property type="match status" value="1"/>
</dbReference>
<dbReference type="InterPro" id="IPR007627">
    <property type="entry name" value="RNA_pol_sigma70_r2"/>
</dbReference>